<dbReference type="GO" id="GO:0006351">
    <property type="term" value="P:DNA-templated transcription"/>
    <property type="evidence" value="ECO:0007669"/>
    <property type="project" value="InterPro"/>
</dbReference>
<dbReference type="PhylomeDB" id="A0A0A2KX89"/>
<dbReference type="PANTHER" id="PTHR43350:SF18">
    <property type="entry name" value="ENOYL REDUCTASE (ER) DOMAIN-CONTAINING PROTEIN"/>
    <property type="match status" value="1"/>
</dbReference>
<dbReference type="Pfam" id="PF04082">
    <property type="entry name" value="Fungal_trans"/>
    <property type="match status" value="1"/>
</dbReference>
<comment type="similarity">
    <text evidence="2 7">Belongs to the zinc-containing alcohol dehydrogenase family.</text>
</comment>
<dbReference type="InterPro" id="IPR013154">
    <property type="entry name" value="ADH-like_N"/>
</dbReference>
<protein>
    <submittedName>
        <fullName evidence="10">Alcohol dehydrogenase superfamily, zinc-type</fullName>
    </submittedName>
</protein>
<dbReference type="Pfam" id="PF00107">
    <property type="entry name" value="ADH_zinc_N"/>
    <property type="match status" value="1"/>
</dbReference>
<dbReference type="CDD" id="cd08278">
    <property type="entry name" value="benzyl_alcohol_DH"/>
    <property type="match status" value="1"/>
</dbReference>
<dbReference type="Gene3D" id="3.90.180.10">
    <property type="entry name" value="Medium-chain alcohol dehydrogenases, catalytic domain"/>
    <property type="match status" value="1"/>
</dbReference>
<dbReference type="GO" id="GO:0008270">
    <property type="term" value="F:zinc ion binding"/>
    <property type="evidence" value="ECO:0007669"/>
    <property type="project" value="InterPro"/>
</dbReference>
<reference evidence="10 11" key="1">
    <citation type="journal article" date="2015" name="Mol. Plant Microbe Interact.">
        <title>Genome, transcriptome, and functional analyses of Penicillium expansum provide new insights into secondary metabolism and pathogenicity.</title>
        <authorList>
            <person name="Ballester A.R."/>
            <person name="Marcet-Houben M."/>
            <person name="Levin E."/>
            <person name="Sela N."/>
            <person name="Selma-Lazaro C."/>
            <person name="Carmona L."/>
            <person name="Wisniewski M."/>
            <person name="Droby S."/>
            <person name="Gonzalez-Candelas L."/>
            <person name="Gabaldon T."/>
        </authorList>
    </citation>
    <scope>NUCLEOTIDE SEQUENCE [LARGE SCALE GENOMIC DNA]</scope>
    <source>
        <strain evidence="10 11">PHI-1</strain>
    </source>
</reference>
<dbReference type="InterPro" id="IPR002328">
    <property type="entry name" value="ADH_Zn_CS"/>
</dbReference>
<keyword evidence="11" id="KW-1185">Reference proteome</keyword>
<dbReference type="GO" id="GO:0003677">
    <property type="term" value="F:DNA binding"/>
    <property type="evidence" value="ECO:0007669"/>
    <property type="project" value="InterPro"/>
</dbReference>
<comment type="caution">
    <text evidence="10">The sequence shown here is derived from an EMBL/GenBank/DDBJ whole genome shotgun (WGS) entry which is preliminary data.</text>
</comment>
<dbReference type="HOGENOM" id="CLU_373883_0_0_1"/>
<dbReference type="InterPro" id="IPR020843">
    <property type="entry name" value="ER"/>
</dbReference>
<evidence type="ECO:0000256" key="8">
    <source>
        <dbReference type="SAM" id="MobiDB-lite"/>
    </source>
</evidence>
<dbReference type="PROSITE" id="PS00059">
    <property type="entry name" value="ADH_ZINC"/>
    <property type="match status" value="1"/>
</dbReference>
<name>A0A0A2KX89_PENIT</name>
<organism evidence="10 11">
    <name type="scientific">Penicillium italicum</name>
    <name type="common">Blue mold</name>
    <dbReference type="NCBI Taxonomy" id="40296"/>
    <lineage>
        <taxon>Eukaryota</taxon>
        <taxon>Fungi</taxon>
        <taxon>Dikarya</taxon>
        <taxon>Ascomycota</taxon>
        <taxon>Pezizomycotina</taxon>
        <taxon>Eurotiomycetes</taxon>
        <taxon>Eurotiomycetidae</taxon>
        <taxon>Eurotiales</taxon>
        <taxon>Aspergillaceae</taxon>
        <taxon>Penicillium</taxon>
    </lineage>
</organism>
<evidence type="ECO:0000313" key="11">
    <source>
        <dbReference type="Proteomes" id="UP000030104"/>
    </source>
</evidence>
<dbReference type="InterPro" id="IPR007219">
    <property type="entry name" value="XnlR_reg_dom"/>
</dbReference>
<dbReference type="AlphaFoldDB" id="A0A0A2KX89"/>
<evidence type="ECO:0000256" key="3">
    <source>
        <dbReference type="ARBA" id="ARBA00022723"/>
    </source>
</evidence>
<gene>
    <name evidence="10" type="ORF">PITC_051520</name>
</gene>
<proteinExistence type="inferred from homology"/>
<dbReference type="Gene3D" id="3.40.50.720">
    <property type="entry name" value="NAD(P)-binding Rossmann-like Domain"/>
    <property type="match status" value="1"/>
</dbReference>
<keyword evidence="3 7" id="KW-0479">Metal-binding</keyword>
<dbReference type="InterPro" id="IPR036291">
    <property type="entry name" value="NAD(P)-bd_dom_sf"/>
</dbReference>
<dbReference type="Proteomes" id="UP000030104">
    <property type="component" value="Unassembled WGS sequence"/>
</dbReference>
<feature type="compositionally biased region" description="Basic and acidic residues" evidence="8">
    <location>
        <begin position="54"/>
        <end position="64"/>
    </location>
</feature>
<dbReference type="InterPro" id="IPR013149">
    <property type="entry name" value="ADH-like_C"/>
</dbReference>
<keyword evidence="5" id="KW-0560">Oxidoreductase</keyword>
<comment type="cofactor">
    <cofactor evidence="1 7">
        <name>Zn(2+)</name>
        <dbReference type="ChEBI" id="CHEBI:29105"/>
    </cofactor>
</comment>
<dbReference type="Pfam" id="PF08240">
    <property type="entry name" value="ADH_N"/>
    <property type="match status" value="1"/>
</dbReference>
<evidence type="ECO:0000313" key="10">
    <source>
        <dbReference type="EMBL" id="KGO71511.1"/>
    </source>
</evidence>
<evidence type="ECO:0000256" key="5">
    <source>
        <dbReference type="ARBA" id="ARBA00023002"/>
    </source>
</evidence>
<evidence type="ECO:0000256" key="1">
    <source>
        <dbReference type="ARBA" id="ARBA00001947"/>
    </source>
</evidence>
<evidence type="ECO:0000256" key="2">
    <source>
        <dbReference type="ARBA" id="ARBA00008072"/>
    </source>
</evidence>
<evidence type="ECO:0000259" key="9">
    <source>
        <dbReference type="SMART" id="SM00829"/>
    </source>
</evidence>
<evidence type="ECO:0000256" key="4">
    <source>
        <dbReference type="ARBA" id="ARBA00022833"/>
    </source>
</evidence>
<accession>A0A0A2KX89</accession>
<dbReference type="PANTHER" id="PTHR43350">
    <property type="entry name" value="NAD-DEPENDENT ALCOHOL DEHYDROGENASE"/>
    <property type="match status" value="1"/>
</dbReference>
<evidence type="ECO:0000256" key="6">
    <source>
        <dbReference type="ARBA" id="ARBA00023242"/>
    </source>
</evidence>
<dbReference type="EMBL" id="JQGA01000925">
    <property type="protein sequence ID" value="KGO71511.1"/>
    <property type="molecule type" value="Genomic_DNA"/>
</dbReference>
<dbReference type="SUPFAM" id="SSF51735">
    <property type="entry name" value="NAD(P)-binding Rossmann-fold domains"/>
    <property type="match status" value="1"/>
</dbReference>
<sequence length="743" mass="81111">MLSWTDSPVDFHTFGTLSDGPLPPVLPASSRSTSIDPRSLWLTPKNCTPTPSREVPDITFDHNADTPSDLQEDSQPMGCATASIPSTGRPRLELGGMGLNATKPTSKKVCDVLLETFLLSMKPLIPLVPVPILLDDYEAIWEQGVTKTRHNHGNKNGSFVSLLWSVLNCGMVAASPALLVESDIQVRDSGAFTKWLKFMLEWTLVLSHNTELPTLDGFIAALLAWECDPTADDILAAPAFVSQAMQVARTLGLHREEAIMSRGDVEAELACRVWYHTIFLEQYACVASGSTLKYLTLDGEHELVYPQCDAHRQEETVLNAYARIQLDVTKQITASPHYLNLGTPATAKASWFTDMPRCRRENMLVGNAIVAREPVHPLTLNWSLEEVNVNSPGEDEILVEMFASGICHTDILLTSVPGGQFGITYPKVAGHEGAGIVRRIGNNVHTVEIGDPVLLSFTSCSSCQQCENSHPAYCKDFAPENYSGHQKQMSVHGSGEELWAKFFGQSSFAQYSIISEASVVNAKGLLDHDNELQLFSTLGCGFQTGMGAIQNITNAGQDDTVLILGLGAVGMGALMTAKIRNCKAIIVVDRVKARLELAITLGASHILDTSSPDFTTLDEAVKKLIPIGVSIVIETTGVPVLMEHGLQATTTRGRMVLIGVPPLGYRFSFDVTEQINMGRSISGCIEGDCVPQVAIPQMIKWYREGRFPIDKLIKFFNATEYQEALTGLKDGTVIKPVLLWKEQ</sequence>
<keyword evidence="4 7" id="KW-0862">Zinc</keyword>
<feature type="domain" description="Enoyl reductase (ER)" evidence="9">
    <location>
        <begin position="377"/>
        <end position="738"/>
    </location>
</feature>
<feature type="region of interest" description="Disordered" evidence="8">
    <location>
        <begin position="13"/>
        <end position="91"/>
    </location>
</feature>
<dbReference type="OrthoDB" id="1560166at2759"/>
<evidence type="ECO:0000256" key="7">
    <source>
        <dbReference type="RuleBase" id="RU361277"/>
    </source>
</evidence>
<dbReference type="SMART" id="SM00829">
    <property type="entry name" value="PKS_ER"/>
    <property type="match status" value="1"/>
</dbReference>
<dbReference type="CDD" id="cd12148">
    <property type="entry name" value="fungal_TF_MHR"/>
    <property type="match status" value="1"/>
</dbReference>
<dbReference type="SUPFAM" id="SSF50129">
    <property type="entry name" value="GroES-like"/>
    <property type="match status" value="1"/>
</dbReference>
<dbReference type="InterPro" id="IPR011032">
    <property type="entry name" value="GroES-like_sf"/>
</dbReference>
<keyword evidence="6" id="KW-0539">Nucleus</keyword>
<dbReference type="STRING" id="40296.A0A0A2KX89"/>
<dbReference type="GO" id="GO:0016491">
    <property type="term" value="F:oxidoreductase activity"/>
    <property type="evidence" value="ECO:0007669"/>
    <property type="project" value="UniProtKB-KW"/>
</dbReference>